<sequence>MSKPVLLVCLLVILIVTSQFEWRQPLVELDTATSSSQKQQQISDREEAVKEKRKMDGLERSVEIIPEVEIYNFEPWDLPDKSIVKSDSEWFFFCARGKKYPHGSQNRRATKIGYWKATGKERNVKSGSEVHVEQRERWYSTFGRARQRRKNGMAYACVLAIDWT</sequence>
<evidence type="ECO:0000313" key="3">
    <source>
        <dbReference type="EMBL" id="KAG7627325.1"/>
    </source>
</evidence>
<dbReference type="Pfam" id="PF02365">
    <property type="entry name" value="NAM"/>
    <property type="match status" value="1"/>
</dbReference>
<protein>
    <submittedName>
        <fullName evidence="3">NAC domain</fullName>
    </submittedName>
</protein>
<comment type="caution">
    <text evidence="3">The sequence shown here is derived from an EMBL/GenBank/DDBJ whole genome shotgun (WGS) entry which is preliminary data.</text>
</comment>
<dbReference type="PROSITE" id="PS51005">
    <property type="entry name" value="NAC"/>
    <property type="match status" value="1"/>
</dbReference>
<dbReference type="EMBL" id="JAEFBK010000003">
    <property type="protein sequence ID" value="KAG7627325.1"/>
    <property type="molecule type" value="Genomic_DNA"/>
</dbReference>
<organism evidence="3 4">
    <name type="scientific">Arabidopsis thaliana x Arabidopsis arenosa</name>
    <dbReference type="NCBI Taxonomy" id="1240361"/>
    <lineage>
        <taxon>Eukaryota</taxon>
        <taxon>Viridiplantae</taxon>
        <taxon>Streptophyta</taxon>
        <taxon>Embryophyta</taxon>
        <taxon>Tracheophyta</taxon>
        <taxon>Spermatophyta</taxon>
        <taxon>Magnoliopsida</taxon>
        <taxon>eudicotyledons</taxon>
        <taxon>Gunneridae</taxon>
        <taxon>Pentapetalae</taxon>
        <taxon>rosids</taxon>
        <taxon>malvids</taxon>
        <taxon>Brassicales</taxon>
        <taxon>Brassicaceae</taxon>
        <taxon>Camelineae</taxon>
        <taxon>Arabidopsis</taxon>
    </lineage>
</organism>
<dbReference type="Proteomes" id="UP000694240">
    <property type="component" value="Chromosome 3"/>
</dbReference>
<keyword evidence="4" id="KW-1185">Reference proteome</keyword>
<gene>
    <name evidence="3" type="ORF">ISN45_At03g036560</name>
</gene>
<feature type="domain" description="NAC" evidence="2">
    <location>
        <begin position="29"/>
        <end position="164"/>
    </location>
</feature>
<dbReference type="PANTHER" id="PTHR31744:SF210">
    <property type="entry name" value="NAC DOMAIN-CONTAINING PROTEIN 86-LIKE"/>
    <property type="match status" value="1"/>
</dbReference>
<feature type="chain" id="PRO_5035856890" evidence="1">
    <location>
        <begin position="20"/>
        <end position="164"/>
    </location>
</feature>
<evidence type="ECO:0000256" key="1">
    <source>
        <dbReference type="SAM" id="SignalP"/>
    </source>
</evidence>
<evidence type="ECO:0000313" key="4">
    <source>
        <dbReference type="Proteomes" id="UP000694240"/>
    </source>
</evidence>
<proteinExistence type="predicted"/>
<evidence type="ECO:0000259" key="2">
    <source>
        <dbReference type="PROSITE" id="PS51005"/>
    </source>
</evidence>
<keyword evidence="1" id="KW-0732">Signal</keyword>
<dbReference type="AlphaFoldDB" id="A0A8T2ET50"/>
<reference evidence="3 4" key="1">
    <citation type="submission" date="2020-12" db="EMBL/GenBank/DDBJ databases">
        <title>Concerted genomic and epigenomic changes stabilize Arabidopsis allopolyploids.</title>
        <authorList>
            <person name="Chen Z."/>
        </authorList>
    </citation>
    <scope>NUCLEOTIDE SEQUENCE [LARGE SCALE GENOMIC DNA]</scope>
    <source>
        <strain evidence="3">Allo738</strain>
        <tissue evidence="3">Leaf</tissue>
    </source>
</reference>
<name>A0A8T2ET50_9BRAS</name>
<dbReference type="InterPro" id="IPR003441">
    <property type="entry name" value="NAC-dom"/>
</dbReference>
<dbReference type="GO" id="GO:0006355">
    <property type="term" value="P:regulation of DNA-templated transcription"/>
    <property type="evidence" value="ECO:0007669"/>
    <property type="project" value="InterPro"/>
</dbReference>
<dbReference type="GO" id="GO:0003677">
    <property type="term" value="F:DNA binding"/>
    <property type="evidence" value="ECO:0007669"/>
    <property type="project" value="InterPro"/>
</dbReference>
<accession>A0A8T2ET50</accession>
<feature type="signal peptide" evidence="1">
    <location>
        <begin position="1"/>
        <end position="19"/>
    </location>
</feature>
<dbReference type="PANTHER" id="PTHR31744">
    <property type="entry name" value="PROTEIN CUP-SHAPED COTYLEDON 2-RELATED"/>
    <property type="match status" value="1"/>
</dbReference>